<dbReference type="SUPFAM" id="SSF158791">
    <property type="entry name" value="MgtE N-terminal domain-like"/>
    <property type="match status" value="1"/>
</dbReference>
<dbReference type="InterPro" id="IPR038076">
    <property type="entry name" value="MgtE_N_sf"/>
</dbReference>
<keyword evidence="1" id="KW-0175">Coiled coil</keyword>
<dbReference type="EMBL" id="JBHUIP010000004">
    <property type="protein sequence ID" value="MFD2262359.1"/>
    <property type="molecule type" value="Genomic_DNA"/>
</dbReference>
<dbReference type="Proteomes" id="UP001597295">
    <property type="component" value="Unassembled WGS sequence"/>
</dbReference>
<evidence type="ECO:0000259" key="3">
    <source>
        <dbReference type="Pfam" id="PF03448"/>
    </source>
</evidence>
<protein>
    <submittedName>
        <fullName evidence="4">MotE family protein</fullName>
    </submittedName>
</protein>
<gene>
    <name evidence="4" type="ORF">ACFSM5_05620</name>
</gene>
<dbReference type="Gene3D" id="1.25.60.10">
    <property type="entry name" value="MgtE N-terminal domain-like"/>
    <property type="match status" value="1"/>
</dbReference>
<evidence type="ECO:0000256" key="1">
    <source>
        <dbReference type="SAM" id="Coils"/>
    </source>
</evidence>
<accession>A0ABW5DPF1</accession>
<comment type="caution">
    <text evidence="4">The sequence shown here is derived from an EMBL/GenBank/DDBJ whole genome shotgun (WGS) entry which is preliminary data.</text>
</comment>
<proteinExistence type="predicted"/>
<evidence type="ECO:0000256" key="2">
    <source>
        <dbReference type="SAM" id="MobiDB-lite"/>
    </source>
</evidence>
<reference evidence="5" key="1">
    <citation type="journal article" date="2019" name="Int. J. Syst. Evol. Microbiol.">
        <title>The Global Catalogue of Microorganisms (GCM) 10K type strain sequencing project: providing services to taxonomists for standard genome sequencing and annotation.</title>
        <authorList>
            <consortium name="The Broad Institute Genomics Platform"/>
            <consortium name="The Broad Institute Genome Sequencing Center for Infectious Disease"/>
            <person name="Wu L."/>
            <person name="Ma J."/>
        </authorList>
    </citation>
    <scope>NUCLEOTIDE SEQUENCE [LARGE SCALE GENOMIC DNA]</scope>
    <source>
        <strain evidence="5">CGMCC 1.19062</strain>
    </source>
</reference>
<feature type="domain" description="Magnesium transporter MgtE intracellular" evidence="3">
    <location>
        <begin position="174"/>
        <end position="228"/>
    </location>
</feature>
<feature type="coiled-coil region" evidence="1">
    <location>
        <begin position="127"/>
        <end position="158"/>
    </location>
</feature>
<keyword evidence="5" id="KW-1185">Reference proteome</keyword>
<feature type="compositionally biased region" description="Low complexity" evidence="2">
    <location>
        <begin position="66"/>
        <end position="87"/>
    </location>
</feature>
<name>A0ABW5DPF1_9PROT</name>
<dbReference type="Pfam" id="PF03448">
    <property type="entry name" value="MgtE_N"/>
    <property type="match status" value="1"/>
</dbReference>
<organism evidence="4 5">
    <name type="scientific">Lacibacterium aquatile</name>
    <dbReference type="NCBI Taxonomy" id="1168082"/>
    <lineage>
        <taxon>Bacteria</taxon>
        <taxon>Pseudomonadati</taxon>
        <taxon>Pseudomonadota</taxon>
        <taxon>Alphaproteobacteria</taxon>
        <taxon>Rhodospirillales</taxon>
        <taxon>Rhodospirillaceae</taxon>
    </lineage>
</organism>
<dbReference type="InterPro" id="IPR006668">
    <property type="entry name" value="Mg_transptr_MgtE_intracell_dom"/>
</dbReference>
<sequence>MSVMRGLGSIRLLPVTLFGVAAALVFKVQDVYDGARHVGPVVGIGTNYADAQQLPQNRGLMPPAAPATNGASAAAPAATGNGAATAPTLPPTAELPRDPTRFTQSEIDLLQALSARRDQIDAREKALAQREQLLLAAEKRLEEKVAELEGVKAELLRLIGRRNEEEDARLRSLVRIYEAMKPKEAAQILEKLDMDVVVGVIERMKEAKVAPILAAMVPERAKTVTALLADRKSLASTGR</sequence>
<evidence type="ECO:0000313" key="4">
    <source>
        <dbReference type="EMBL" id="MFD2262359.1"/>
    </source>
</evidence>
<feature type="region of interest" description="Disordered" evidence="2">
    <location>
        <begin position="56"/>
        <end position="98"/>
    </location>
</feature>
<evidence type="ECO:0000313" key="5">
    <source>
        <dbReference type="Proteomes" id="UP001597295"/>
    </source>
</evidence>
<dbReference type="RefSeq" id="WP_379875307.1">
    <property type="nucleotide sequence ID" value="NZ_JBHUIP010000004.1"/>
</dbReference>